<sequence length="393" mass="42187">MRTGVKIAIWVAASVAAVVVAGGGVLAYANRPLSQSEADAAINERLVDTVTKNDTVSAALFAAYDGPTGELHEYAAGTSSTKPATTDSPFHAASVGKTMLAAVYAQLVDEGRITLDDPISEHLDAEILDGLFTIDGTDHSGEVTFRHLLGHTSGIADYFEGPVLRGPSMIDIVTDDPDRAFTPEDLLAFSRENQTPVAAPGEEFAYSDTGYILLGLALERIEQQLYADVLHERIFAPLGMRDSHLLTDHGPGTDILPLTVRGVDLSDRAALSVDWAGGGVVTTLSDLVTFTRAFTSAELFSPEMLAELTTFTGQYDTGIHYGLGIMQFRFAELSPMLFSMTDMHGAVGSTGTYALYDPENDRIYVANYGSLDFALKAIEELIQLRLLVERIAA</sequence>
<dbReference type="SUPFAM" id="SSF56601">
    <property type="entry name" value="beta-lactamase/transpeptidase-like"/>
    <property type="match status" value="1"/>
</dbReference>
<dbReference type="PANTHER" id="PTHR43283">
    <property type="entry name" value="BETA-LACTAMASE-RELATED"/>
    <property type="match status" value="1"/>
</dbReference>
<dbReference type="AlphaFoldDB" id="A0A939DWA9"/>
<evidence type="ECO:0000313" key="3">
    <source>
        <dbReference type="EMBL" id="MBN8206500.1"/>
    </source>
</evidence>
<dbReference type="Proteomes" id="UP000664385">
    <property type="component" value="Unassembled WGS sequence"/>
</dbReference>
<feature type="transmembrane region" description="Helical" evidence="1">
    <location>
        <begin position="7"/>
        <end position="29"/>
    </location>
</feature>
<evidence type="ECO:0000256" key="1">
    <source>
        <dbReference type="SAM" id="Phobius"/>
    </source>
</evidence>
<protein>
    <submittedName>
        <fullName evidence="3">Beta-lactamase family protein</fullName>
    </submittedName>
</protein>
<dbReference type="InterPro" id="IPR050789">
    <property type="entry name" value="Diverse_Enzym_Activities"/>
</dbReference>
<dbReference type="Gene3D" id="3.40.710.10">
    <property type="entry name" value="DD-peptidase/beta-lactamase superfamily"/>
    <property type="match status" value="1"/>
</dbReference>
<dbReference type="InterPro" id="IPR001466">
    <property type="entry name" value="Beta-lactam-related"/>
</dbReference>
<comment type="caution">
    <text evidence="3">The sequence shown here is derived from an EMBL/GenBank/DDBJ whole genome shotgun (WGS) entry which is preliminary data.</text>
</comment>
<reference evidence="3" key="1">
    <citation type="submission" date="2020-12" db="EMBL/GenBank/DDBJ databases">
        <title>PHA producing bacteria isolated from mangrove.</title>
        <authorList>
            <person name="Zheng W."/>
            <person name="Yu S."/>
            <person name="Huang Y."/>
        </authorList>
    </citation>
    <scope>NUCLEOTIDE SEQUENCE</scope>
    <source>
        <strain evidence="3">GN8-5</strain>
    </source>
</reference>
<dbReference type="InterPro" id="IPR012338">
    <property type="entry name" value="Beta-lactam/transpept-like"/>
</dbReference>
<dbReference type="Pfam" id="PF00144">
    <property type="entry name" value="Beta-lactamase"/>
    <property type="match status" value="1"/>
</dbReference>
<proteinExistence type="predicted"/>
<accession>A0A939DWA9</accession>
<dbReference type="RefSeq" id="WP_206824125.1">
    <property type="nucleotide sequence ID" value="NZ_JAEMWU010000001.1"/>
</dbReference>
<keyword evidence="1" id="KW-1133">Transmembrane helix</keyword>
<evidence type="ECO:0000313" key="4">
    <source>
        <dbReference type="Proteomes" id="UP000664385"/>
    </source>
</evidence>
<dbReference type="PANTHER" id="PTHR43283:SF7">
    <property type="entry name" value="BETA-LACTAMASE-RELATED DOMAIN-CONTAINING PROTEIN"/>
    <property type="match status" value="1"/>
</dbReference>
<feature type="domain" description="Beta-lactamase-related" evidence="2">
    <location>
        <begin position="65"/>
        <end position="365"/>
    </location>
</feature>
<keyword evidence="1" id="KW-0812">Transmembrane</keyword>
<evidence type="ECO:0000259" key="2">
    <source>
        <dbReference type="Pfam" id="PF00144"/>
    </source>
</evidence>
<keyword evidence="1" id="KW-0472">Membrane</keyword>
<gene>
    <name evidence="3" type="ORF">JF543_11100</name>
</gene>
<name>A0A939DWA9_9MICO</name>
<organism evidence="3 4">
    <name type="scientific">Microbacterium esteraromaticum</name>
    <dbReference type="NCBI Taxonomy" id="57043"/>
    <lineage>
        <taxon>Bacteria</taxon>
        <taxon>Bacillati</taxon>
        <taxon>Actinomycetota</taxon>
        <taxon>Actinomycetes</taxon>
        <taxon>Micrococcales</taxon>
        <taxon>Microbacteriaceae</taxon>
        <taxon>Microbacterium</taxon>
    </lineage>
</organism>
<dbReference type="EMBL" id="JAEMWU010000001">
    <property type="protein sequence ID" value="MBN8206500.1"/>
    <property type="molecule type" value="Genomic_DNA"/>
</dbReference>